<reference evidence="8 9" key="1">
    <citation type="journal article" date="2010" name="ISME J.">
        <title>Fine-scale evolution: genomic, phenotypic and ecological differentiation in two coexisting Salinibacter ruber strains.</title>
        <authorList>
            <person name="Pena A."/>
            <person name="Teeling H."/>
            <person name="Huerta-Cepas J."/>
            <person name="Santos F."/>
            <person name="Yarza P."/>
            <person name="Brito-Echeverria J."/>
            <person name="Lucio M."/>
            <person name="Schmitt-Kopplin P."/>
            <person name="Meseguer I."/>
            <person name="Schenowitz C."/>
            <person name="Dossat C."/>
            <person name="Barbe V."/>
            <person name="Dopazo J."/>
            <person name="Rossello-Mora R."/>
            <person name="Schuler M."/>
            <person name="Glockner F.O."/>
            <person name="Amann R."/>
            <person name="Gabaldon T."/>
            <person name="Anton J."/>
        </authorList>
    </citation>
    <scope>NUCLEOTIDE SEQUENCE [LARGE SCALE GENOMIC DNA]</scope>
    <source>
        <strain evidence="8 9">M8</strain>
    </source>
</reference>
<dbReference type="HOGENOM" id="CLU_015553_3_5_10"/>
<evidence type="ECO:0000256" key="3">
    <source>
        <dbReference type="ARBA" id="ARBA00022729"/>
    </source>
</evidence>
<evidence type="ECO:0000256" key="1">
    <source>
        <dbReference type="ARBA" id="ARBA00004442"/>
    </source>
</evidence>
<reference evidence="9" key="2">
    <citation type="submission" date="2010-04" db="EMBL/GenBank/DDBJ databases">
        <title>Genome sequence of Salinibacter ruber M8.</title>
        <authorList>
            <consortium name="Genoscope"/>
        </authorList>
    </citation>
    <scope>NUCLEOTIDE SEQUENCE [LARGE SCALE GENOMIC DNA]</scope>
    <source>
        <strain evidence="9">M8</strain>
    </source>
</reference>
<evidence type="ECO:0000259" key="7">
    <source>
        <dbReference type="Pfam" id="PF14322"/>
    </source>
</evidence>
<evidence type="ECO:0000259" key="6">
    <source>
        <dbReference type="Pfam" id="PF07980"/>
    </source>
</evidence>
<evidence type="ECO:0000313" key="9">
    <source>
        <dbReference type="Proteomes" id="UP000000933"/>
    </source>
</evidence>
<evidence type="ECO:0000256" key="5">
    <source>
        <dbReference type="ARBA" id="ARBA00023237"/>
    </source>
</evidence>
<dbReference type="GO" id="GO:0009279">
    <property type="term" value="C:cell outer membrane"/>
    <property type="evidence" value="ECO:0007669"/>
    <property type="project" value="UniProtKB-SubCell"/>
</dbReference>
<keyword evidence="4" id="KW-0472">Membrane</keyword>
<dbReference type="Gene3D" id="1.25.40.390">
    <property type="match status" value="1"/>
</dbReference>
<proteinExistence type="inferred from homology"/>
<dbReference type="Proteomes" id="UP000000933">
    <property type="component" value="Chromosome"/>
</dbReference>
<dbReference type="InterPro" id="IPR011990">
    <property type="entry name" value="TPR-like_helical_dom_sf"/>
</dbReference>
<dbReference type="KEGG" id="srm:SRM_02405"/>
<dbReference type="PATRIC" id="fig|761659.10.peg.2617"/>
<dbReference type="EMBL" id="FP565814">
    <property type="protein sequence ID" value="CBH25326.1"/>
    <property type="molecule type" value="Genomic_DNA"/>
</dbReference>
<evidence type="ECO:0000256" key="2">
    <source>
        <dbReference type="ARBA" id="ARBA00006275"/>
    </source>
</evidence>
<protein>
    <submittedName>
        <fullName evidence="8">Outer membrane protein probably involved in nutrient binding</fullName>
    </submittedName>
</protein>
<dbReference type="AlphaFoldDB" id="D5HBC1"/>
<dbReference type="InterPro" id="IPR033985">
    <property type="entry name" value="SusD-like_N"/>
</dbReference>
<feature type="domain" description="SusD-like N-terminal" evidence="7">
    <location>
        <begin position="144"/>
        <end position="280"/>
    </location>
</feature>
<dbReference type="Pfam" id="PF07980">
    <property type="entry name" value="SusD_RagB"/>
    <property type="match status" value="1"/>
</dbReference>
<organism evidence="8 9">
    <name type="scientific">Salinibacter ruber (strain M8)</name>
    <dbReference type="NCBI Taxonomy" id="761659"/>
    <lineage>
        <taxon>Bacteria</taxon>
        <taxon>Pseudomonadati</taxon>
        <taxon>Rhodothermota</taxon>
        <taxon>Rhodothermia</taxon>
        <taxon>Rhodothermales</taxon>
        <taxon>Salinibacteraceae</taxon>
        <taxon>Salinibacter</taxon>
    </lineage>
</organism>
<comment type="subcellular location">
    <subcellularLocation>
        <location evidence="1">Cell outer membrane</location>
    </subcellularLocation>
</comment>
<name>D5HBC1_SALRM</name>
<evidence type="ECO:0000313" key="8">
    <source>
        <dbReference type="EMBL" id="CBH25326.1"/>
    </source>
</evidence>
<dbReference type="CDD" id="cd08977">
    <property type="entry name" value="SusD"/>
    <property type="match status" value="1"/>
</dbReference>
<dbReference type="Pfam" id="PF14322">
    <property type="entry name" value="SusD-like_3"/>
    <property type="match status" value="1"/>
</dbReference>
<dbReference type="SUPFAM" id="SSF48452">
    <property type="entry name" value="TPR-like"/>
    <property type="match status" value="1"/>
</dbReference>
<feature type="domain" description="RagB/SusD" evidence="6">
    <location>
        <begin position="397"/>
        <end position="527"/>
    </location>
</feature>
<sequence>MGPVSSPLLYSLRNNWTARRIMQLLNSHGPTIRKFMHDFFLKRFIGVLSVAILAFGLSACDQADLDEAQPTNSISLQQTIESKAGFEGLVTSMYDRLQSFGLYGQQYMLVPDALADNVKLRPGATSNRYPGFVSNGRFEHLGGYGAYFSTINEANNIIEDIGSLSLDRDPSVAQDIRDRIRGEALFLRGMAYFDLARVYGYTPGQEVGGFSLGVPLRTEPTRSPGAADEKPRAPNTAVFSRAAADIRSSGYLLEGNSNAKSPPQRATAAAAFGLLSRVELYRQNWEKADSAATAALGLTSAEVVDATSTSFQDAWEASSYPGSVFELSMTTGTDGDATNSNQALQSLTDGGRSDGTGAFAYEVLPSDDVKSIFTSDDARTDLFAPDSLGNTYLEKYTGTIGNFTDRIPLLRVAELYLNRAEARYHQGEPDEARSDLNYIRVRRGLSPLTGITGQSLLDSILEERRREFLFEGKRFFTLKRYGMDIPKPQRTDTVLEYSGDRESFKILAPIPTGEVQSNTAIEQNPGY</sequence>
<accession>D5HBC1</accession>
<dbReference type="InterPro" id="IPR012944">
    <property type="entry name" value="SusD_RagB_dom"/>
</dbReference>
<gene>
    <name evidence="8" type="ordered locus">SRM_02405</name>
</gene>
<evidence type="ECO:0000256" key="4">
    <source>
        <dbReference type="ARBA" id="ARBA00023136"/>
    </source>
</evidence>
<comment type="similarity">
    <text evidence="2">Belongs to the SusD family.</text>
</comment>
<keyword evidence="3" id="KW-0732">Signal</keyword>
<keyword evidence="5" id="KW-0998">Cell outer membrane</keyword>